<organism evidence="2">
    <name type="scientific">Flagellimonas sp. MMG031</name>
    <dbReference type="NCBI Taxonomy" id="3158549"/>
    <lineage>
        <taxon>Bacteria</taxon>
        <taxon>Pseudomonadati</taxon>
        <taxon>Bacteroidota</taxon>
        <taxon>Flavobacteriia</taxon>
        <taxon>Flavobacteriales</taxon>
        <taxon>Flavobacteriaceae</taxon>
        <taxon>Flagellimonas</taxon>
    </lineage>
</organism>
<name>A0AAU7MWZ8_9FLAO</name>
<protein>
    <submittedName>
        <fullName evidence="2">Uncharacterized protein</fullName>
    </submittedName>
</protein>
<sequence length="188" mass="21438">MEELDRAKLKDRIIGFLIENYTSAWGIDSLFINLKKPTNSKAHLIEIIGEMIDQAGKYFNFRGNPTFGYTLSVNDFTKEFLEQGGFVAEYKKQLEAAQKLNEAAKREESLKELQEIELKQKISYNTPSILISSFSFTVALISLIVTCRDSKQELNEERLKVIEGRLDSLETSTAKKVDSVTIKKDMVK</sequence>
<accession>A0AAU7MWZ8</accession>
<proteinExistence type="predicted"/>
<feature type="coiled-coil region" evidence="1">
    <location>
        <begin position="87"/>
        <end position="117"/>
    </location>
</feature>
<dbReference type="KEGG" id="fld:ABNE31_14755"/>
<evidence type="ECO:0000256" key="1">
    <source>
        <dbReference type="SAM" id="Coils"/>
    </source>
</evidence>
<dbReference type="RefSeq" id="WP_349351682.1">
    <property type="nucleotide sequence ID" value="NZ_CP157804.1"/>
</dbReference>
<evidence type="ECO:0000313" key="2">
    <source>
        <dbReference type="EMBL" id="XBQ22855.1"/>
    </source>
</evidence>
<reference evidence="2" key="1">
    <citation type="submission" date="2024-05" db="EMBL/GenBank/DDBJ databases">
        <title>Draft Genome Sequences of Flagellimonas sp. MMG031 and Marinobacter sp. MMG032 Isolated from the dinoflagellate Symbiodinium pilosum.</title>
        <authorList>
            <person name="Shikuma N.J."/>
            <person name="Farrell M.V."/>
        </authorList>
    </citation>
    <scope>NUCLEOTIDE SEQUENCE</scope>
    <source>
        <strain evidence="2">MMG031</strain>
    </source>
</reference>
<dbReference type="EMBL" id="CP157804">
    <property type="protein sequence ID" value="XBQ22855.1"/>
    <property type="molecule type" value="Genomic_DNA"/>
</dbReference>
<dbReference type="AlphaFoldDB" id="A0AAU7MWZ8"/>
<gene>
    <name evidence="2" type="ORF">ABNE31_14755</name>
</gene>
<keyword evidence="1" id="KW-0175">Coiled coil</keyword>